<accession>A0A1I4E8P2</accession>
<keyword evidence="7" id="KW-1185">Reference proteome</keyword>
<dbReference type="Pfam" id="PF03466">
    <property type="entry name" value="LysR_substrate"/>
    <property type="match status" value="1"/>
</dbReference>
<dbReference type="GO" id="GO:0003677">
    <property type="term" value="F:DNA binding"/>
    <property type="evidence" value="ECO:0007669"/>
    <property type="project" value="UniProtKB-KW"/>
</dbReference>
<dbReference type="Gene3D" id="3.40.190.290">
    <property type="match status" value="1"/>
</dbReference>
<protein>
    <submittedName>
        <fullName evidence="6">Transcriptional regulator, LysR family</fullName>
    </submittedName>
</protein>
<comment type="similarity">
    <text evidence="1">Belongs to the LysR transcriptional regulatory family.</text>
</comment>
<keyword evidence="3" id="KW-0238">DNA-binding</keyword>
<keyword evidence="4" id="KW-0804">Transcription</keyword>
<dbReference type="Proteomes" id="UP000199533">
    <property type="component" value="Unassembled WGS sequence"/>
</dbReference>
<evidence type="ECO:0000256" key="4">
    <source>
        <dbReference type="ARBA" id="ARBA00023163"/>
    </source>
</evidence>
<dbReference type="InterPro" id="IPR005119">
    <property type="entry name" value="LysR_subst-bd"/>
</dbReference>
<evidence type="ECO:0000256" key="2">
    <source>
        <dbReference type="ARBA" id="ARBA00023015"/>
    </source>
</evidence>
<keyword evidence="2" id="KW-0805">Transcription regulation</keyword>
<dbReference type="GO" id="GO:0003700">
    <property type="term" value="F:DNA-binding transcription factor activity"/>
    <property type="evidence" value="ECO:0007669"/>
    <property type="project" value="InterPro"/>
</dbReference>
<feature type="domain" description="HTH lysR-type" evidence="5">
    <location>
        <begin position="1"/>
        <end position="59"/>
    </location>
</feature>
<dbReference type="AlphaFoldDB" id="A0A1I4E8P2"/>
<dbReference type="InterPro" id="IPR058163">
    <property type="entry name" value="LysR-type_TF_proteobact-type"/>
</dbReference>
<evidence type="ECO:0000313" key="7">
    <source>
        <dbReference type="Proteomes" id="UP000199533"/>
    </source>
</evidence>
<dbReference type="FunFam" id="1.10.10.10:FF:000001">
    <property type="entry name" value="LysR family transcriptional regulator"/>
    <property type="match status" value="1"/>
</dbReference>
<dbReference type="SUPFAM" id="SSF53850">
    <property type="entry name" value="Periplasmic binding protein-like II"/>
    <property type="match status" value="1"/>
</dbReference>
<dbReference type="SUPFAM" id="SSF46785">
    <property type="entry name" value="Winged helix' DNA-binding domain"/>
    <property type="match status" value="1"/>
</dbReference>
<evidence type="ECO:0000256" key="1">
    <source>
        <dbReference type="ARBA" id="ARBA00009437"/>
    </source>
</evidence>
<dbReference type="InterPro" id="IPR036388">
    <property type="entry name" value="WH-like_DNA-bd_sf"/>
</dbReference>
<gene>
    <name evidence="6" type="ORF">SAMN05216302_102663</name>
</gene>
<proteinExistence type="inferred from homology"/>
<evidence type="ECO:0000259" key="5">
    <source>
        <dbReference type="PROSITE" id="PS50931"/>
    </source>
</evidence>
<dbReference type="STRING" id="52441.SAMN05216302_102663"/>
<dbReference type="FunFam" id="3.40.190.290:FF:000001">
    <property type="entry name" value="Transcriptional regulator, LysR family"/>
    <property type="match status" value="1"/>
</dbReference>
<name>A0A1I4E8P2_9PROT</name>
<dbReference type="InterPro" id="IPR000847">
    <property type="entry name" value="LysR_HTH_N"/>
</dbReference>
<dbReference type="InterPro" id="IPR036390">
    <property type="entry name" value="WH_DNA-bd_sf"/>
</dbReference>
<evidence type="ECO:0000256" key="3">
    <source>
        <dbReference type="ARBA" id="ARBA00023125"/>
    </source>
</evidence>
<dbReference type="PANTHER" id="PTHR30537">
    <property type="entry name" value="HTH-TYPE TRANSCRIPTIONAL REGULATOR"/>
    <property type="match status" value="1"/>
</dbReference>
<dbReference type="OrthoDB" id="8705920at2"/>
<dbReference type="RefSeq" id="WP_090701504.1">
    <property type="nucleotide sequence ID" value="NZ_FOSP01000026.1"/>
</dbReference>
<dbReference type="PROSITE" id="PS50931">
    <property type="entry name" value="HTH_LYSR"/>
    <property type="match status" value="1"/>
</dbReference>
<dbReference type="CDD" id="cd08422">
    <property type="entry name" value="PBP2_CrgA_like"/>
    <property type="match status" value="1"/>
</dbReference>
<sequence>MGQFEDMHVFIRVVDAGGISRAAEQLGLAKSAVSRKLVDLETRLGVRLLNRTTRTSSLTEAGRTFYERSIKIVDDIAELNTLTKASQATLEGTINLAAPLSFGLSHLSPAIDSFIKLHPELTININFSDRQVDLVEEGMDLALRIADLKDSSLVARKLSPIRTLLCASPHYLQEYGTPKTVYELKQHRLLHYNLSNTSSWKFVDKQGAQHSIPVSAKIVANNGDFLKDMAVAGHGIIMMPTFITWKTIVDGKLVPIMPDYQSPSFNAYAVYPQKRYLSHRTKILIDFLAERFGDNPYWDDAIKV</sequence>
<reference evidence="7" key="1">
    <citation type="submission" date="2016-10" db="EMBL/GenBank/DDBJ databases">
        <authorList>
            <person name="Varghese N."/>
            <person name="Submissions S."/>
        </authorList>
    </citation>
    <scope>NUCLEOTIDE SEQUENCE [LARGE SCALE GENOMIC DNA]</scope>
    <source>
        <strain evidence="7">Nm69</strain>
    </source>
</reference>
<dbReference type="Pfam" id="PF00126">
    <property type="entry name" value="HTH_1"/>
    <property type="match status" value="1"/>
</dbReference>
<organism evidence="6 7">
    <name type="scientific">Nitrosomonas aestuarii</name>
    <dbReference type="NCBI Taxonomy" id="52441"/>
    <lineage>
        <taxon>Bacteria</taxon>
        <taxon>Pseudomonadati</taxon>
        <taxon>Pseudomonadota</taxon>
        <taxon>Betaproteobacteria</taxon>
        <taxon>Nitrosomonadales</taxon>
        <taxon>Nitrosomonadaceae</taxon>
        <taxon>Nitrosomonas</taxon>
    </lineage>
</organism>
<dbReference type="Gene3D" id="1.10.10.10">
    <property type="entry name" value="Winged helix-like DNA-binding domain superfamily/Winged helix DNA-binding domain"/>
    <property type="match status" value="1"/>
</dbReference>
<evidence type="ECO:0000313" key="6">
    <source>
        <dbReference type="EMBL" id="SFL02115.1"/>
    </source>
</evidence>
<dbReference type="EMBL" id="FOSP01000026">
    <property type="protein sequence ID" value="SFL02115.1"/>
    <property type="molecule type" value="Genomic_DNA"/>
</dbReference>
<dbReference type="PANTHER" id="PTHR30537:SF5">
    <property type="entry name" value="HTH-TYPE TRANSCRIPTIONAL ACTIVATOR TTDR-RELATED"/>
    <property type="match status" value="1"/>
</dbReference>
<dbReference type="PRINTS" id="PR00039">
    <property type="entry name" value="HTHLYSR"/>
</dbReference>